<evidence type="ECO:0000256" key="1">
    <source>
        <dbReference type="SAM" id="Phobius"/>
    </source>
</evidence>
<evidence type="ECO:0008006" key="4">
    <source>
        <dbReference type="Google" id="ProtNLM"/>
    </source>
</evidence>
<keyword evidence="1" id="KW-1133">Transmembrane helix</keyword>
<keyword evidence="1" id="KW-0472">Membrane</keyword>
<comment type="caution">
    <text evidence="2">The sequence shown here is derived from an EMBL/GenBank/DDBJ whole genome shotgun (WGS) entry which is preliminary data.</text>
</comment>
<keyword evidence="3" id="KW-1185">Reference proteome</keyword>
<sequence>MFAVPLMLIPFILYNLTMFGLLGDGGVGALENQVFSLSMMSGATWTMSLGDLLLVVGLIVLFLEILKSTRRSAASITDHLLSMVMFIVFLVEFLLVPSAANHVFFILMIVCLIDVLAGFVISIRSAGRDVSIGL</sequence>
<reference evidence="2" key="1">
    <citation type="submission" date="2021-01" db="EMBL/GenBank/DDBJ databases">
        <title>Rhizobium sp. strain KVB221 16S ribosomal RNA gene Genome sequencing and assembly.</title>
        <authorList>
            <person name="Kang M."/>
        </authorList>
    </citation>
    <scope>NUCLEOTIDE SEQUENCE</scope>
    <source>
        <strain evidence="2">KVB221</strain>
    </source>
</reference>
<organism evidence="2 3">
    <name type="scientific">Rhizobium setariae</name>
    <dbReference type="NCBI Taxonomy" id="2801340"/>
    <lineage>
        <taxon>Bacteria</taxon>
        <taxon>Pseudomonadati</taxon>
        <taxon>Pseudomonadota</taxon>
        <taxon>Alphaproteobacteria</taxon>
        <taxon>Hyphomicrobiales</taxon>
        <taxon>Rhizobiaceae</taxon>
        <taxon>Rhizobium/Agrobacterium group</taxon>
        <taxon>Rhizobium</taxon>
    </lineage>
</organism>
<dbReference type="RefSeq" id="WP_201661806.1">
    <property type="nucleotide sequence ID" value="NZ_JAEQNC010000011.1"/>
</dbReference>
<accession>A0A937CNT1</accession>
<feature type="transmembrane region" description="Helical" evidence="1">
    <location>
        <begin position="45"/>
        <end position="66"/>
    </location>
</feature>
<evidence type="ECO:0000313" key="2">
    <source>
        <dbReference type="EMBL" id="MBL0374106.1"/>
    </source>
</evidence>
<protein>
    <recommendedName>
        <fullName evidence="4">Transmembrane protein</fullName>
    </recommendedName>
</protein>
<dbReference type="AlphaFoldDB" id="A0A937CNT1"/>
<feature type="transmembrane region" description="Helical" evidence="1">
    <location>
        <begin position="78"/>
        <end position="96"/>
    </location>
</feature>
<name>A0A937CNT1_9HYPH</name>
<evidence type="ECO:0000313" key="3">
    <source>
        <dbReference type="Proteomes" id="UP000633219"/>
    </source>
</evidence>
<dbReference type="Proteomes" id="UP000633219">
    <property type="component" value="Unassembled WGS sequence"/>
</dbReference>
<dbReference type="EMBL" id="JAEQNC010000011">
    <property type="protein sequence ID" value="MBL0374106.1"/>
    <property type="molecule type" value="Genomic_DNA"/>
</dbReference>
<keyword evidence="1" id="KW-0812">Transmembrane</keyword>
<gene>
    <name evidence="2" type="ORF">JJB09_18955</name>
</gene>
<proteinExistence type="predicted"/>
<feature type="transmembrane region" description="Helical" evidence="1">
    <location>
        <begin position="102"/>
        <end position="123"/>
    </location>
</feature>